<evidence type="ECO:0008006" key="4">
    <source>
        <dbReference type="Google" id="ProtNLM"/>
    </source>
</evidence>
<dbReference type="AlphaFoldDB" id="I4EKA2"/>
<comment type="caution">
    <text evidence="2">The sequence shown here is derived from an EMBL/GenBank/DDBJ whole genome shotgun (WGS) entry which is preliminary data.</text>
</comment>
<evidence type="ECO:0000313" key="3">
    <source>
        <dbReference type="Proteomes" id="UP000004221"/>
    </source>
</evidence>
<dbReference type="Proteomes" id="UP000004221">
    <property type="component" value="Unassembled WGS sequence"/>
</dbReference>
<feature type="chain" id="PRO_5003689140" description="Secreted protein" evidence="1">
    <location>
        <begin position="24"/>
        <end position="69"/>
    </location>
</feature>
<reference evidence="2 3" key="1">
    <citation type="journal article" date="2012" name="ISME J.">
        <title>Nitrification expanded: discovery, physiology and genomics of a nitrite-oxidizing bacterium from the phylum Chloroflexi.</title>
        <authorList>
            <person name="Sorokin D.Y."/>
            <person name="Lucker S."/>
            <person name="Vejmelkova D."/>
            <person name="Kostrikina N.A."/>
            <person name="Kleerebezem R."/>
            <person name="Rijpstra W.I."/>
            <person name="Damste J.S."/>
            <person name="Le Paslier D."/>
            <person name="Muyzer G."/>
            <person name="Wagner M."/>
            <person name="van Loosdrecht M.C."/>
            <person name="Daims H."/>
        </authorList>
    </citation>
    <scope>NUCLEOTIDE SEQUENCE [LARGE SCALE GENOMIC DNA]</scope>
    <source>
        <strain evidence="3">none</strain>
    </source>
</reference>
<accession>I4EKA2</accession>
<name>I4EKA2_9BACT</name>
<keyword evidence="3" id="KW-1185">Reference proteome</keyword>
<dbReference type="RefSeq" id="WP_008479785.1">
    <property type="nucleotide sequence ID" value="NZ_CAGS01000389.1"/>
</dbReference>
<dbReference type="EMBL" id="CAGS01000389">
    <property type="protein sequence ID" value="CCF85114.1"/>
    <property type="molecule type" value="Genomic_DNA"/>
</dbReference>
<protein>
    <recommendedName>
        <fullName evidence="4">Secreted protein</fullName>
    </recommendedName>
</protein>
<organism evidence="2 3">
    <name type="scientific">Nitrolancea hollandica Lb</name>
    <dbReference type="NCBI Taxonomy" id="1129897"/>
    <lineage>
        <taxon>Bacteria</taxon>
        <taxon>Pseudomonadati</taxon>
        <taxon>Thermomicrobiota</taxon>
        <taxon>Thermomicrobia</taxon>
        <taxon>Sphaerobacterales</taxon>
        <taxon>Sphaerobacterineae</taxon>
        <taxon>Sphaerobacteraceae</taxon>
        <taxon>Nitrolancea</taxon>
    </lineage>
</organism>
<evidence type="ECO:0000256" key="1">
    <source>
        <dbReference type="SAM" id="SignalP"/>
    </source>
</evidence>
<sequence length="69" mass="7755">MRHKGFRWRVFCIFTLMATLFVAYVPATSAQTAPPKVPLTSAKVDTSAMIARERAELEKNEKAGWKLVS</sequence>
<gene>
    <name evidence="2" type="ORF">NITHO_4490006</name>
</gene>
<feature type="signal peptide" evidence="1">
    <location>
        <begin position="1"/>
        <end position="23"/>
    </location>
</feature>
<evidence type="ECO:0000313" key="2">
    <source>
        <dbReference type="EMBL" id="CCF85114.1"/>
    </source>
</evidence>
<proteinExistence type="predicted"/>
<keyword evidence="1" id="KW-0732">Signal</keyword>